<evidence type="ECO:0000259" key="9">
    <source>
        <dbReference type="Pfam" id="PF12704"/>
    </source>
</evidence>
<dbReference type="InterPro" id="IPR050250">
    <property type="entry name" value="Macrolide_Exporter_MacB"/>
</dbReference>
<feature type="transmembrane region" description="Helical" evidence="7">
    <location>
        <begin position="338"/>
        <end position="364"/>
    </location>
</feature>
<dbReference type="PANTHER" id="PTHR30572:SF4">
    <property type="entry name" value="ABC TRANSPORTER PERMEASE YTRF"/>
    <property type="match status" value="1"/>
</dbReference>
<keyword evidence="4 7" id="KW-1133">Transmembrane helix</keyword>
<evidence type="ECO:0000259" key="8">
    <source>
        <dbReference type="Pfam" id="PF02687"/>
    </source>
</evidence>
<comment type="similarity">
    <text evidence="6">Belongs to the ABC-4 integral membrane protein family.</text>
</comment>
<feature type="transmembrane region" description="Helical" evidence="7">
    <location>
        <begin position="21"/>
        <end position="42"/>
    </location>
</feature>
<evidence type="ECO:0000256" key="7">
    <source>
        <dbReference type="SAM" id="Phobius"/>
    </source>
</evidence>
<comment type="subcellular location">
    <subcellularLocation>
        <location evidence="1">Cell membrane</location>
        <topology evidence="1">Multi-pass membrane protein</topology>
    </subcellularLocation>
</comment>
<feature type="domain" description="MacB-like periplasmic core" evidence="9">
    <location>
        <begin position="21"/>
        <end position="246"/>
    </location>
</feature>
<keyword evidence="3 7" id="KW-0812">Transmembrane</keyword>
<dbReference type="InterPro" id="IPR025857">
    <property type="entry name" value="MacB_PCD"/>
</dbReference>
<dbReference type="Pfam" id="PF02687">
    <property type="entry name" value="FtsX"/>
    <property type="match status" value="1"/>
</dbReference>
<gene>
    <name evidence="10" type="ORF">HY220_02860</name>
</gene>
<dbReference type="AlphaFoldDB" id="A0A9D6LT82"/>
<sequence length="415" mass="44537">MKFQDVAKTSVEALKRNKTRSILTMLGIIIGIASVILLMSLGQSAQNLILNQVQGTGSNLIFVIPGGTDKGSRFSSPASVQGIVIKTLIQDDLDALKREPTIAKASAEVRGQAKIVYQNNDSTVTFDGTNADFFSIRNFTIARGAAFTDSDLNSFNRVAVLGSEISKTLFGELDPIGKTIRLKDVSFRVVGVLDAKGLGPFGIDQDNLVLVPITVAQRQMLGINYFNVITVEASDAYTIDFTKARIISVLRQDHRITDPHKDDFTIRTQEDALALLGNITSIMKLFLISIACISLIVGGIGIMNIMLVSVVERTREIGLRKAVGATNNDILQQFLFEAVMLTFAGGVIGIVIGSGLSVLAYVVLSKLVSTGWTLSLPISAVILAAGVSSLIGLVFGIYPARKAAIANPIDSLRYE</sequence>
<evidence type="ECO:0000256" key="6">
    <source>
        <dbReference type="ARBA" id="ARBA00038076"/>
    </source>
</evidence>
<comment type="caution">
    <text evidence="10">The sequence shown here is derived from an EMBL/GenBank/DDBJ whole genome shotgun (WGS) entry which is preliminary data.</text>
</comment>
<keyword evidence="5 7" id="KW-0472">Membrane</keyword>
<feature type="domain" description="ABC3 transporter permease C-terminal" evidence="8">
    <location>
        <begin position="289"/>
        <end position="408"/>
    </location>
</feature>
<evidence type="ECO:0000256" key="4">
    <source>
        <dbReference type="ARBA" id="ARBA00022989"/>
    </source>
</evidence>
<organism evidence="10 11">
    <name type="scientific">Candidatus Sungiibacteriota bacterium</name>
    <dbReference type="NCBI Taxonomy" id="2750080"/>
    <lineage>
        <taxon>Bacteria</taxon>
        <taxon>Candidatus Sungiibacteriota</taxon>
    </lineage>
</organism>
<keyword evidence="2" id="KW-1003">Cell membrane</keyword>
<name>A0A9D6LT82_9BACT</name>
<dbReference type="GO" id="GO:0005886">
    <property type="term" value="C:plasma membrane"/>
    <property type="evidence" value="ECO:0007669"/>
    <property type="project" value="UniProtKB-SubCell"/>
</dbReference>
<dbReference type="Proteomes" id="UP000808388">
    <property type="component" value="Unassembled WGS sequence"/>
</dbReference>
<dbReference type="InterPro" id="IPR003838">
    <property type="entry name" value="ABC3_permease_C"/>
</dbReference>
<evidence type="ECO:0000256" key="5">
    <source>
        <dbReference type="ARBA" id="ARBA00023136"/>
    </source>
</evidence>
<proteinExistence type="inferred from homology"/>
<evidence type="ECO:0000256" key="2">
    <source>
        <dbReference type="ARBA" id="ARBA00022475"/>
    </source>
</evidence>
<feature type="transmembrane region" description="Helical" evidence="7">
    <location>
        <begin position="376"/>
        <end position="398"/>
    </location>
</feature>
<evidence type="ECO:0000256" key="1">
    <source>
        <dbReference type="ARBA" id="ARBA00004651"/>
    </source>
</evidence>
<evidence type="ECO:0000256" key="3">
    <source>
        <dbReference type="ARBA" id="ARBA00022692"/>
    </source>
</evidence>
<protein>
    <submittedName>
        <fullName evidence="10">ABC transporter permease</fullName>
    </submittedName>
</protein>
<dbReference type="PANTHER" id="PTHR30572">
    <property type="entry name" value="MEMBRANE COMPONENT OF TRANSPORTER-RELATED"/>
    <property type="match status" value="1"/>
</dbReference>
<dbReference type="GO" id="GO:0022857">
    <property type="term" value="F:transmembrane transporter activity"/>
    <property type="evidence" value="ECO:0007669"/>
    <property type="project" value="TreeGrafter"/>
</dbReference>
<dbReference type="Pfam" id="PF12704">
    <property type="entry name" value="MacB_PCD"/>
    <property type="match status" value="1"/>
</dbReference>
<dbReference type="EMBL" id="JACQCQ010000009">
    <property type="protein sequence ID" value="MBI3627661.1"/>
    <property type="molecule type" value="Genomic_DNA"/>
</dbReference>
<accession>A0A9D6LT82</accession>
<reference evidence="10" key="1">
    <citation type="submission" date="2020-07" db="EMBL/GenBank/DDBJ databases">
        <title>Huge and variable diversity of episymbiotic CPR bacteria and DPANN archaea in groundwater ecosystems.</title>
        <authorList>
            <person name="He C.Y."/>
            <person name="Keren R."/>
            <person name="Whittaker M."/>
            <person name="Farag I.F."/>
            <person name="Doudna J."/>
            <person name="Cate J.H.D."/>
            <person name="Banfield J.F."/>
        </authorList>
    </citation>
    <scope>NUCLEOTIDE SEQUENCE</scope>
    <source>
        <strain evidence="10">NC_groundwater_972_Pr1_S-0.2um_49_27</strain>
    </source>
</reference>
<evidence type="ECO:0000313" key="11">
    <source>
        <dbReference type="Proteomes" id="UP000808388"/>
    </source>
</evidence>
<evidence type="ECO:0000313" key="10">
    <source>
        <dbReference type="EMBL" id="MBI3627661.1"/>
    </source>
</evidence>
<feature type="transmembrane region" description="Helical" evidence="7">
    <location>
        <begin position="285"/>
        <end position="311"/>
    </location>
</feature>